<accession>A0ABR0EU87</accession>
<dbReference type="EMBL" id="JAXOVC010000002">
    <property type="protein sequence ID" value="KAK4504675.1"/>
    <property type="molecule type" value="Genomic_DNA"/>
</dbReference>
<sequence length="376" mass="41466">MGSVDRMNGATKEPVISLAEILLPCEDIPKEVAFWNDLGFRMDQIYPADSPQVTALSGHGLHLRLDKTTTTAPGTVRFLCRETPYREPLTSPSGTRVEFVSASTQFPQPPTQHAFATRRLKDNAPWVIGRAGMHYRDLVPSRLGGAIIASHIRIPDAGPVPDKVHYHEVGFQLIFCIHGWVRLVYEDQGPPFILNAGDCVIQPPTIRHRVLESGDNLQVLEIGVPAEHVTSMDYDMELPTPTLRPEREWEGQKFVHSLAKEAVWAPWRIPGFEARETGIGKGTQGVASVRVARPAAGNHGGRVVTSHDSDIHFTFVLSGECTLHSEDGADHKLIEGDAYTLPPGYKSWLNDLSEDLSLIEVSLPAEYKTTVHPGES</sequence>
<feature type="domain" description="Cupin type-2" evidence="2">
    <location>
        <begin position="163"/>
        <end position="215"/>
    </location>
</feature>
<keyword evidence="4" id="KW-1185">Reference proteome</keyword>
<dbReference type="PANTHER" id="PTHR43346:SF1">
    <property type="entry name" value="QUERCETIN 2,3-DIOXYGENASE-RELATED"/>
    <property type="match status" value="1"/>
</dbReference>
<dbReference type="SUPFAM" id="SSF51182">
    <property type="entry name" value="RmlC-like cupins"/>
    <property type="match status" value="1"/>
</dbReference>
<feature type="domain" description="(S)-ureidoglycine aminohydrolase cupin" evidence="1">
    <location>
        <begin position="312"/>
        <end position="346"/>
    </location>
</feature>
<proteinExistence type="predicted"/>
<reference evidence="3 4" key="1">
    <citation type="journal article" date="2023" name="G3 (Bethesda)">
        <title>A chromosome-level genome assembly of Zasmidium syzygii isolated from banana leaves.</title>
        <authorList>
            <person name="van Westerhoven A.C."/>
            <person name="Mehrabi R."/>
            <person name="Talebi R."/>
            <person name="Steentjes M.B.F."/>
            <person name="Corcolon B."/>
            <person name="Chong P.A."/>
            <person name="Kema G.H.J."/>
            <person name="Seidl M.F."/>
        </authorList>
    </citation>
    <scope>NUCLEOTIDE SEQUENCE [LARGE SCALE GENOMIC DNA]</scope>
    <source>
        <strain evidence="3 4">P124</strain>
    </source>
</reference>
<dbReference type="Pfam" id="PF07883">
    <property type="entry name" value="Cupin_2"/>
    <property type="match status" value="1"/>
</dbReference>
<dbReference type="Proteomes" id="UP001305779">
    <property type="component" value="Unassembled WGS sequence"/>
</dbReference>
<name>A0ABR0EU87_ZASCE</name>
<evidence type="ECO:0000259" key="2">
    <source>
        <dbReference type="Pfam" id="PF07883"/>
    </source>
</evidence>
<dbReference type="CDD" id="cd06980">
    <property type="entry name" value="cupin_bxe_c0505"/>
    <property type="match status" value="1"/>
</dbReference>
<organism evidence="3 4">
    <name type="scientific">Zasmidium cellare</name>
    <name type="common">Wine cellar mold</name>
    <name type="synonym">Racodium cellare</name>
    <dbReference type="NCBI Taxonomy" id="395010"/>
    <lineage>
        <taxon>Eukaryota</taxon>
        <taxon>Fungi</taxon>
        <taxon>Dikarya</taxon>
        <taxon>Ascomycota</taxon>
        <taxon>Pezizomycotina</taxon>
        <taxon>Dothideomycetes</taxon>
        <taxon>Dothideomycetidae</taxon>
        <taxon>Mycosphaerellales</taxon>
        <taxon>Mycosphaerellaceae</taxon>
        <taxon>Zasmidium</taxon>
    </lineage>
</organism>
<dbReference type="Pfam" id="PF05899">
    <property type="entry name" value="Cupin_3"/>
    <property type="match status" value="1"/>
</dbReference>
<dbReference type="InterPro" id="IPR014710">
    <property type="entry name" value="RmlC-like_jellyroll"/>
</dbReference>
<gene>
    <name evidence="3" type="ORF">PRZ48_002636</name>
</gene>
<dbReference type="InterPro" id="IPR008579">
    <property type="entry name" value="UGlyAH_Cupin_dom"/>
</dbReference>
<dbReference type="InterPro" id="IPR052538">
    <property type="entry name" value="Flavonoid_dioxygenase-like"/>
</dbReference>
<dbReference type="Gene3D" id="2.60.120.10">
    <property type="entry name" value="Jelly Rolls"/>
    <property type="match status" value="2"/>
</dbReference>
<dbReference type="PANTHER" id="PTHR43346">
    <property type="entry name" value="LIGAND BINDING DOMAIN PROTEIN, PUTATIVE (AFU_ORTHOLOGUE AFUA_6G14370)-RELATED"/>
    <property type="match status" value="1"/>
</dbReference>
<evidence type="ECO:0008006" key="5">
    <source>
        <dbReference type="Google" id="ProtNLM"/>
    </source>
</evidence>
<evidence type="ECO:0000313" key="4">
    <source>
        <dbReference type="Proteomes" id="UP001305779"/>
    </source>
</evidence>
<evidence type="ECO:0000259" key="1">
    <source>
        <dbReference type="Pfam" id="PF05899"/>
    </source>
</evidence>
<protein>
    <recommendedName>
        <fullName evidence="5">Cupin</fullName>
    </recommendedName>
</protein>
<dbReference type="InterPro" id="IPR011051">
    <property type="entry name" value="RmlC_Cupin_sf"/>
</dbReference>
<evidence type="ECO:0000313" key="3">
    <source>
        <dbReference type="EMBL" id="KAK4504675.1"/>
    </source>
</evidence>
<comment type="caution">
    <text evidence="3">The sequence shown here is derived from an EMBL/GenBank/DDBJ whole genome shotgun (WGS) entry which is preliminary data.</text>
</comment>
<dbReference type="InterPro" id="IPR013096">
    <property type="entry name" value="Cupin_2"/>
</dbReference>